<dbReference type="Proteomes" id="UP000238479">
    <property type="component" value="Chromosome 1"/>
</dbReference>
<reference evidence="1 2" key="1">
    <citation type="journal article" date="2018" name="Nat. Genet.">
        <title>The Rosa genome provides new insights in the design of modern roses.</title>
        <authorList>
            <person name="Bendahmane M."/>
        </authorList>
    </citation>
    <scope>NUCLEOTIDE SEQUENCE [LARGE SCALE GENOMIC DNA]</scope>
    <source>
        <strain evidence="2">cv. Old Blush</strain>
    </source>
</reference>
<evidence type="ECO:0000313" key="1">
    <source>
        <dbReference type="EMBL" id="PRQ55168.1"/>
    </source>
</evidence>
<comment type="caution">
    <text evidence="1">The sequence shown here is derived from an EMBL/GenBank/DDBJ whole genome shotgun (WGS) entry which is preliminary data.</text>
</comment>
<gene>
    <name evidence="1" type="ORF">RchiOBHm_Chr1g0321651</name>
</gene>
<protein>
    <submittedName>
        <fullName evidence="1">Uncharacterized protein</fullName>
    </submittedName>
</protein>
<name>A0A2P6S8Z9_ROSCH</name>
<dbReference type="EMBL" id="PDCK01000039">
    <property type="protein sequence ID" value="PRQ55168.1"/>
    <property type="molecule type" value="Genomic_DNA"/>
</dbReference>
<organism evidence="1 2">
    <name type="scientific">Rosa chinensis</name>
    <name type="common">China rose</name>
    <dbReference type="NCBI Taxonomy" id="74649"/>
    <lineage>
        <taxon>Eukaryota</taxon>
        <taxon>Viridiplantae</taxon>
        <taxon>Streptophyta</taxon>
        <taxon>Embryophyta</taxon>
        <taxon>Tracheophyta</taxon>
        <taxon>Spermatophyta</taxon>
        <taxon>Magnoliopsida</taxon>
        <taxon>eudicotyledons</taxon>
        <taxon>Gunneridae</taxon>
        <taxon>Pentapetalae</taxon>
        <taxon>rosids</taxon>
        <taxon>fabids</taxon>
        <taxon>Rosales</taxon>
        <taxon>Rosaceae</taxon>
        <taxon>Rosoideae</taxon>
        <taxon>Rosoideae incertae sedis</taxon>
        <taxon>Rosa</taxon>
    </lineage>
</organism>
<dbReference type="Gramene" id="PRQ55168">
    <property type="protein sequence ID" value="PRQ55168"/>
    <property type="gene ID" value="RchiOBHm_Chr1g0321651"/>
</dbReference>
<keyword evidence="2" id="KW-1185">Reference proteome</keyword>
<accession>A0A2P6S8Z9</accession>
<proteinExistence type="predicted"/>
<sequence length="48" mass="5348">MRVLGCMQPCISSSLHPKMGKFTDFSSTLPHVPEGVAVQRMREKLGFL</sequence>
<evidence type="ECO:0000313" key="2">
    <source>
        <dbReference type="Proteomes" id="UP000238479"/>
    </source>
</evidence>
<dbReference type="AlphaFoldDB" id="A0A2P6S8Z9"/>